<evidence type="ECO:0000256" key="12">
    <source>
        <dbReference type="ARBA" id="ARBA00022824"/>
    </source>
</evidence>
<dbReference type="Pfam" id="PF11838">
    <property type="entry name" value="ERAP1_C"/>
    <property type="match status" value="1"/>
</dbReference>
<dbReference type="Gene3D" id="1.25.50.20">
    <property type="match status" value="1"/>
</dbReference>
<evidence type="ECO:0000256" key="4">
    <source>
        <dbReference type="ARBA" id="ARBA00010136"/>
    </source>
</evidence>
<keyword evidence="15 25" id="KW-1133">Transmembrane helix</keyword>
<evidence type="ECO:0000256" key="9">
    <source>
        <dbReference type="ARBA" id="ARBA00022692"/>
    </source>
</evidence>
<feature type="transmembrane region" description="Helical" evidence="25">
    <location>
        <begin position="565"/>
        <end position="585"/>
    </location>
</feature>
<keyword evidence="16" id="KW-0482">Metalloprotease</keyword>
<dbReference type="InterPro" id="IPR042097">
    <property type="entry name" value="Aminopeptidase_N-like_N_sf"/>
</dbReference>
<feature type="domain" description="ERAP1-like C-terminal" evidence="27">
    <location>
        <begin position="1603"/>
        <end position="1923"/>
    </location>
</feature>
<dbReference type="GO" id="GO:0004177">
    <property type="term" value="F:aminopeptidase activity"/>
    <property type="evidence" value="ECO:0007669"/>
    <property type="project" value="UniProtKB-KW"/>
</dbReference>
<evidence type="ECO:0000256" key="6">
    <source>
        <dbReference type="ARBA" id="ARBA00022502"/>
    </source>
</evidence>
<reference evidence="29" key="1">
    <citation type="thesis" date="2021" institute="BYU ScholarsArchive" country="Provo, UT, USA">
        <title>Applications of and Algorithms for Genome Assembly and Genomic Analyses with an Emphasis on Marine Teleosts.</title>
        <authorList>
            <person name="Pickett B.D."/>
        </authorList>
    </citation>
    <scope>NUCLEOTIDE SEQUENCE</scope>
    <source>
        <strain evidence="29">HI-2016</strain>
    </source>
</reference>
<dbReference type="Gene3D" id="2.60.40.1910">
    <property type="match status" value="1"/>
</dbReference>
<dbReference type="GO" id="GO:0006506">
    <property type="term" value="P:GPI anchor biosynthetic process"/>
    <property type="evidence" value="ECO:0007669"/>
    <property type="project" value="UniProtKB-KW"/>
</dbReference>
<dbReference type="PRINTS" id="PR00756">
    <property type="entry name" value="ALADIPTASE"/>
</dbReference>
<dbReference type="FunFam" id="2.60.40.1730:FF:000001">
    <property type="entry name" value="Leucyl-cystinyl aminopeptidase"/>
    <property type="match status" value="1"/>
</dbReference>
<feature type="transmembrane region" description="Helical" evidence="25">
    <location>
        <begin position="729"/>
        <end position="754"/>
    </location>
</feature>
<keyword evidence="17 25" id="KW-0472">Membrane</keyword>
<dbReference type="InterPro" id="IPR001930">
    <property type="entry name" value="Peptidase_M1"/>
</dbReference>
<evidence type="ECO:0000256" key="21">
    <source>
        <dbReference type="ARBA" id="ARBA00093602"/>
    </source>
</evidence>
<dbReference type="EMBL" id="JAFBMS010000003">
    <property type="protein sequence ID" value="KAG9353776.1"/>
    <property type="molecule type" value="Genomic_DNA"/>
</dbReference>
<comment type="subcellular location">
    <subcellularLocation>
        <location evidence="19">Endomembrane system</location>
        <topology evidence="19">Single-pass type II membrane protein</topology>
    </subcellularLocation>
    <subcellularLocation>
        <location evidence="1">Endoplasmic reticulum membrane</location>
        <topology evidence="1">Multi-pass membrane protein</topology>
    </subcellularLocation>
</comment>
<evidence type="ECO:0000256" key="7">
    <source>
        <dbReference type="ARBA" id="ARBA00022670"/>
    </source>
</evidence>
<keyword evidence="30" id="KW-1185">Reference proteome</keyword>
<evidence type="ECO:0000256" key="24">
    <source>
        <dbReference type="PIRSR" id="PIRSR634016-4"/>
    </source>
</evidence>
<evidence type="ECO:0000256" key="1">
    <source>
        <dbReference type="ARBA" id="ARBA00004477"/>
    </source>
</evidence>
<dbReference type="Gene3D" id="1.10.390.10">
    <property type="entry name" value="Neutral Protease Domain 2"/>
    <property type="match status" value="1"/>
</dbReference>
<evidence type="ECO:0000256" key="5">
    <source>
        <dbReference type="ARBA" id="ARBA00022438"/>
    </source>
</evidence>
<dbReference type="FunFam" id="1.25.50.20:FF:000003">
    <property type="entry name" value="Leucyl-cystinyl aminopeptidase"/>
    <property type="match status" value="1"/>
</dbReference>
<feature type="transmembrane region" description="Helical" evidence="25">
    <location>
        <begin position="469"/>
        <end position="489"/>
    </location>
</feature>
<dbReference type="CDD" id="cd09601">
    <property type="entry name" value="M1_APN-Q_like"/>
    <property type="match status" value="1"/>
</dbReference>
<feature type="binding site" evidence="23">
    <location>
        <position position="1387"/>
    </location>
    <ligand>
        <name>Zn(2+)</name>
        <dbReference type="ChEBI" id="CHEBI:29105"/>
        <note>catalytic</note>
    </ligand>
</feature>
<gene>
    <name evidence="29" type="ORF">JZ751_011899</name>
</gene>
<dbReference type="SUPFAM" id="SSF63737">
    <property type="entry name" value="Leukotriene A4 hydrolase N-terminal domain"/>
    <property type="match status" value="1"/>
</dbReference>
<evidence type="ECO:0000256" key="18">
    <source>
        <dbReference type="ARBA" id="ARBA00023180"/>
    </source>
</evidence>
<comment type="caution">
    <text evidence="29">The sequence shown here is derived from an EMBL/GenBank/DDBJ whole genome shotgun (WGS) entry which is preliminary data.</text>
</comment>
<keyword evidence="12" id="KW-0256">Endoplasmic reticulum</keyword>
<dbReference type="GO" id="GO:0006508">
    <property type="term" value="P:proteolysis"/>
    <property type="evidence" value="ECO:0007669"/>
    <property type="project" value="UniProtKB-KW"/>
</dbReference>
<evidence type="ECO:0000259" key="26">
    <source>
        <dbReference type="Pfam" id="PF01433"/>
    </source>
</evidence>
<dbReference type="InterPro" id="IPR034016">
    <property type="entry name" value="M1_APN-typ"/>
</dbReference>
<evidence type="ECO:0000256" key="25">
    <source>
        <dbReference type="SAM" id="Phobius"/>
    </source>
</evidence>
<name>A0A8T2PR11_9TELE</name>
<dbReference type="SUPFAM" id="SSF55486">
    <property type="entry name" value="Metalloproteases ('zincins'), catalytic domain"/>
    <property type="match status" value="1"/>
</dbReference>
<feature type="site" description="Transition state stabilizer" evidence="24">
    <location>
        <position position="1458"/>
    </location>
</feature>
<evidence type="ECO:0000313" key="29">
    <source>
        <dbReference type="EMBL" id="KAG9353776.1"/>
    </source>
</evidence>
<feature type="transmembrane region" description="Helical" evidence="25">
    <location>
        <begin position="824"/>
        <end position="847"/>
    </location>
</feature>
<comment type="similarity">
    <text evidence="4">Belongs to the peptidase M1 family.</text>
</comment>
<evidence type="ECO:0000313" key="30">
    <source>
        <dbReference type="Proteomes" id="UP000824540"/>
    </source>
</evidence>
<keyword evidence="9 25" id="KW-0812">Transmembrane</keyword>
<feature type="binding site" evidence="23">
    <location>
        <position position="1383"/>
    </location>
    <ligand>
        <name>Zn(2+)</name>
        <dbReference type="ChEBI" id="CHEBI:29105"/>
        <note>catalytic</note>
    </ligand>
</feature>
<keyword evidence="14" id="KW-0735">Signal-anchor</keyword>
<evidence type="ECO:0000259" key="28">
    <source>
        <dbReference type="Pfam" id="PF17900"/>
    </source>
</evidence>
<dbReference type="Pfam" id="PF01663">
    <property type="entry name" value="Phosphodiest"/>
    <property type="match status" value="1"/>
</dbReference>
<dbReference type="Gene3D" id="2.60.40.1730">
    <property type="entry name" value="tricorn interacting facor f3 domain"/>
    <property type="match status" value="1"/>
</dbReference>
<comment type="similarity">
    <text evidence="3">Belongs to the PIGG/PIGN/PIGO family. PIGO subfamily.</text>
</comment>
<organism evidence="29 30">
    <name type="scientific">Albula glossodonta</name>
    <name type="common">roundjaw bonefish</name>
    <dbReference type="NCBI Taxonomy" id="121402"/>
    <lineage>
        <taxon>Eukaryota</taxon>
        <taxon>Metazoa</taxon>
        <taxon>Chordata</taxon>
        <taxon>Craniata</taxon>
        <taxon>Vertebrata</taxon>
        <taxon>Euteleostomi</taxon>
        <taxon>Actinopterygii</taxon>
        <taxon>Neopterygii</taxon>
        <taxon>Teleostei</taxon>
        <taxon>Albuliformes</taxon>
        <taxon>Albulidae</taxon>
        <taxon>Albula</taxon>
    </lineage>
</organism>
<dbReference type="InterPro" id="IPR002591">
    <property type="entry name" value="Phosphodiest/P_Trfase"/>
</dbReference>
<dbReference type="GO" id="GO:0008270">
    <property type="term" value="F:zinc ion binding"/>
    <property type="evidence" value="ECO:0007669"/>
    <property type="project" value="InterPro"/>
</dbReference>
<dbReference type="InterPro" id="IPR014782">
    <property type="entry name" value="Peptidase_M1_dom"/>
</dbReference>
<feature type="transmembrane region" description="Helical" evidence="25">
    <location>
        <begin position="698"/>
        <end position="717"/>
    </location>
</feature>
<comment type="pathway">
    <text evidence="2">Glycolipid biosynthesis; glycosylphosphatidylinositol-anchor biosynthesis.</text>
</comment>
<dbReference type="Proteomes" id="UP000824540">
    <property type="component" value="Unassembled WGS sequence"/>
</dbReference>
<dbReference type="InterPro" id="IPR045357">
    <property type="entry name" value="Aminopeptidase_N-like_N"/>
</dbReference>
<dbReference type="SUPFAM" id="SSF53649">
    <property type="entry name" value="Alkaline phosphatase-like"/>
    <property type="match status" value="1"/>
</dbReference>
<evidence type="ECO:0000256" key="19">
    <source>
        <dbReference type="ARBA" id="ARBA00060399"/>
    </source>
</evidence>
<dbReference type="FunFam" id="2.60.40.1910:FF:000001">
    <property type="entry name" value="Leucyl-cystinyl aminopeptidase"/>
    <property type="match status" value="1"/>
</dbReference>
<sequence length="1957" mass="217613">MKRFPILALLLWVATMFYVGIFLFVGGFLLVRLEVSRSSSCGDLLTQGEKGGPEFCQGEPRFQRAVILIIDALKIDFARFDSQNTAPKPFENKLPVLEEVMSSQPTHSRLFSFRADPPTTTMQRIKGFTTGSLPTFIDVGNNFASSAILEDNLVHQLGQAGKRVVFMGDDTWESLFPKKFHRSLPFPSFNVKDLHTVDDGILQNLYPTMEGSDWDVLIAHFLGVDHCGHRFGPDHPAMADKLTQMDGVIRSVIGRLENDTLLVVMGDHGMTDTGDHGGESLKETDAALFLYSPAEIFPALGVEVEPEVVPQTDLVPTLALLLGIPIPYSSIGQVLLPLFPRDTQTAGVLDYLTQAEALWINSKQVNRFLETYSQMAKDIPPESLSLLRADFSRLSSEYHKASQTGLPTPPALVAALQGYLTAVRDTCRASWARFHPLKMVAGMVVLATACVLCLAVSELPAVLVEGGSLRVPLAVGAGLAGVVAALQLLNGGYMDVSWCLGAFALSSQLLFLWKLWCTRGSGGKGKAGRRSLLPQLTVPLLVLLLRCASLLSDSYVVAEGRVATFLLCSLGIYVPFCLNWDGLLLPVSHDPSKPPGVHPSPTLSPSTVRRESLTLLVCLGVLVGSLYLSLSFHGCREEQGACSPSAFLAPLSRVQDSRLRNLHYILSVASLAAWTYTLRRWLRHYGNLNCAGPAVFTARWLLPVASVCLALHWAVSSTPEESFRSLSELIGLALVVLPRAAYSLLGLGVALIWLDPLTVFLKPRQQHQSRGSVLPPRYRASTGISPQAELHHLIPQLYQRMRRSLEDGEPAGAAEEDGRPAVEAYGLGTVYSAPLVLQWGLLGLGLLMLHSEGMALSFLLLLLEAAALLHLHSSSTSLALLQGAHTGGFSVPWTSVLLWALAATQFFHATGHLPTFPSIQWGAAFVGFPKGHTGTLLPASLVTLNTFSAHILFAVGCPLLLFWPLVCEVRGGRRGRGLVTGEGEEGEDAVMEMRLREKPQQFSCALLQLAARYLFIHGAQVLASVFAAAILRRHLMVWKVFAPKLMFEASGFVVTSVFVLVGMAMVMRVDMAVGSWFKRLLPEQSRLPKTVRPLHYDLLIHPNLTSLNFSGTVQIQLEILQETSTVILHSKGLQISKVALLKSGRVHPLRVLHSLALEQVALLSDDISLDKGSQYVLQMEFAANLSDSFHGFYKSTYHTRDGDIRFLASTHFEPTHARTAFPCFDEPAFKANFSVRIRREARHITLSNMPKIKTVELANGLLEDVFDISVKMSTYLVAFIVSDFLSISKTSQHGVKISVYAVPEKIDQAGFALNAAVKLLDFYDDYFGIPYPLPKQDLAAIPDFQSGAMENWGLTTYREAGLLFNPQRSSASDKLGITKVIAHELAHQWFGNLVTMQWWNDLWLNEGFAKFMEFVSVNVTYPELQVAMEVDALSSSHPISTPVEDPAEIREMFDDVSYDKIGIIRYLRRYSYQNTINAHLWESLTNICQSDRLDEGRLGRDGFCSERPHSAASKWYMEDDLNVKAMMETWTLQEGFPMITVEVSGREVKLSQERYLKSADQSQNSGFLWQVPLTYITSHSSTVHRFLLKTKTDVLYLPEEVEWIKFNVDMSGYYTVHYDGRGWDSIITLLRLNHTALSSNDRASLINNVFQLVSIGKVPLDKALELSLYLSQETKIMPVMQGLSELVPLYKLMEKRDMEDIENQMKSYIVNIFRELIDHQSWSDSGSVSQRMLRSNLLLFACVRGHQPCIQTAGELFRKWRESDGNMSLPTDVSLAVYAVGARTPEGWDFLFEKYRQSFFSSTKRQIKVALSISPLPDKLQWLLEQSLEGGVLKAQDLPHVLIQVSRNPRGYKLAWDFLRANWDRLLKKFDLGSPTLASMVVGVTNQYSTREMLEEVQGFFRSLRKETGAGLRCIQQALESIEENIRWMDKNLPLLKAWLDKQGDNGSLHRTTGAGR</sequence>
<dbReference type="GO" id="GO:0051377">
    <property type="term" value="F:mannose-ethanolamine phosphotransferase activity"/>
    <property type="evidence" value="ECO:0007669"/>
    <property type="project" value="InterPro"/>
</dbReference>
<feature type="binding site" evidence="23">
    <location>
        <position position="1406"/>
    </location>
    <ligand>
        <name>Zn(2+)</name>
        <dbReference type="ChEBI" id="CHEBI:29105"/>
        <note>catalytic</note>
    </ligand>
</feature>
<evidence type="ECO:0000256" key="22">
    <source>
        <dbReference type="PIRSR" id="PIRSR634016-1"/>
    </source>
</evidence>
<evidence type="ECO:0000256" key="3">
    <source>
        <dbReference type="ARBA" id="ARBA00008695"/>
    </source>
</evidence>
<dbReference type="InterPro" id="IPR037675">
    <property type="entry name" value="PIG-O_N"/>
</dbReference>
<protein>
    <recommendedName>
        <fullName evidence="21">GPI ethanolamine phosphate transferase 3, catalytic subunit</fullName>
    </recommendedName>
    <alternativeName>
        <fullName evidence="20">Phosphatidylinositol-glycan biosynthesis class O protein</fullName>
    </alternativeName>
</protein>
<evidence type="ECO:0000256" key="17">
    <source>
        <dbReference type="ARBA" id="ARBA00023136"/>
    </source>
</evidence>
<dbReference type="CDD" id="cd16023">
    <property type="entry name" value="GPI_EPT_3"/>
    <property type="match status" value="1"/>
</dbReference>
<evidence type="ECO:0000256" key="2">
    <source>
        <dbReference type="ARBA" id="ARBA00004687"/>
    </source>
</evidence>
<dbReference type="GO" id="GO:0008237">
    <property type="term" value="F:metallopeptidase activity"/>
    <property type="evidence" value="ECO:0007669"/>
    <property type="project" value="UniProtKB-KW"/>
</dbReference>
<evidence type="ECO:0000256" key="14">
    <source>
        <dbReference type="ARBA" id="ARBA00022968"/>
    </source>
</evidence>
<dbReference type="InterPro" id="IPR024571">
    <property type="entry name" value="ERAP1-like_C_dom"/>
</dbReference>
<dbReference type="Gene3D" id="3.40.720.10">
    <property type="entry name" value="Alkaline Phosphatase, subunit A"/>
    <property type="match status" value="1"/>
</dbReference>
<evidence type="ECO:0000256" key="8">
    <source>
        <dbReference type="ARBA" id="ARBA00022679"/>
    </source>
</evidence>
<keyword evidence="8" id="KW-0808">Transferase</keyword>
<keyword evidence="7" id="KW-0645">Protease</keyword>
<feature type="transmembrane region" description="Helical" evidence="25">
    <location>
        <begin position="440"/>
        <end position="463"/>
    </location>
</feature>
<keyword evidence="11" id="KW-0378">Hydrolase</keyword>
<feature type="domain" description="Peptidase M1 membrane alanine aminopeptidase" evidence="26">
    <location>
        <begin position="1311"/>
        <end position="1470"/>
    </location>
</feature>
<dbReference type="FunFam" id="3.40.720.10:FF:000041">
    <property type="entry name" value="GPI ethanolamine phosphate transferase 3"/>
    <property type="match status" value="1"/>
</dbReference>
<feature type="transmembrane region" description="Helical" evidence="25">
    <location>
        <begin position="854"/>
        <end position="871"/>
    </location>
</feature>
<keyword evidence="5" id="KW-0031">Aminopeptidase</keyword>
<dbReference type="InterPro" id="IPR017850">
    <property type="entry name" value="Alkaline_phosphatase_core_sf"/>
</dbReference>
<keyword evidence="13 23" id="KW-0862">Zinc</keyword>
<proteinExistence type="inferred from homology"/>
<evidence type="ECO:0000259" key="27">
    <source>
        <dbReference type="Pfam" id="PF11838"/>
    </source>
</evidence>
<evidence type="ECO:0000256" key="20">
    <source>
        <dbReference type="ARBA" id="ARBA00079084"/>
    </source>
</evidence>
<evidence type="ECO:0000256" key="13">
    <source>
        <dbReference type="ARBA" id="ARBA00022833"/>
    </source>
</evidence>
<feature type="transmembrane region" description="Helical" evidence="25">
    <location>
        <begin position="496"/>
        <end position="516"/>
    </location>
</feature>
<accession>A0A8T2PR11</accession>
<dbReference type="Pfam" id="PF17900">
    <property type="entry name" value="Peptidase_M1_N"/>
    <property type="match status" value="1"/>
</dbReference>
<comment type="cofactor">
    <cofactor evidence="23">
        <name>Zn(2+)</name>
        <dbReference type="ChEBI" id="CHEBI:29105"/>
    </cofactor>
    <text evidence="23">Binds 1 zinc ion per subunit.</text>
</comment>
<evidence type="ECO:0000256" key="23">
    <source>
        <dbReference type="PIRSR" id="PIRSR634016-3"/>
    </source>
</evidence>
<dbReference type="PANTHER" id="PTHR23071:SF1">
    <property type="entry name" value="GPI ETHANOLAMINE PHOSPHATE TRANSFERASE 3"/>
    <property type="match status" value="1"/>
</dbReference>
<dbReference type="GO" id="GO:0005789">
    <property type="term" value="C:endoplasmic reticulum membrane"/>
    <property type="evidence" value="ECO:0007669"/>
    <property type="project" value="UniProtKB-SubCell"/>
</dbReference>
<feature type="active site" description="Proton acceptor" evidence="22">
    <location>
        <position position="1384"/>
    </location>
</feature>
<dbReference type="PANTHER" id="PTHR23071">
    <property type="entry name" value="PHOSPHATIDYLINOSITOL GLYCAN"/>
    <property type="match status" value="1"/>
</dbReference>
<feature type="transmembrane region" description="Helical" evidence="25">
    <location>
        <begin position="1051"/>
        <end position="1069"/>
    </location>
</feature>
<evidence type="ECO:0000256" key="10">
    <source>
        <dbReference type="ARBA" id="ARBA00022723"/>
    </source>
</evidence>
<dbReference type="FunFam" id="1.10.390.10:FF:000006">
    <property type="entry name" value="Puromycin-sensitive aminopeptidase"/>
    <property type="match status" value="1"/>
</dbReference>
<feature type="transmembrane region" description="Helical" evidence="25">
    <location>
        <begin position="947"/>
        <end position="966"/>
    </location>
</feature>
<evidence type="ECO:0000256" key="11">
    <source>
        <dbReference type="ARBA" id="ARBA00022801"/>
    </source>
</evidence>
<feature type="domain" description="Aminopeptidase N-like N-terminal" evidence="28">
    <location>
        <begin position="1093"/>
        <end position="1276"/>
    </location>
</feature>
<dbReference type="OrthoDB" id="272139at2759"/>
<keyword evidence="6" id="KW-0337">GPI-anchor biosynthesis</keyword>
<feature type="transmembrane region" description="Helical" evidence="25">
    <location>
        <begin position="612"/>
        <end position="630"/>
    </location>
</feature>
<dbReference type="InterPro" id="IPR027268">
    <property type="entry name" value="Peptidase_M4/M1_CTD_sf"/>
</dbReference>
<dbReference type="Pfam" id="PF01433">
    <property type="entry name" value="Peptidase_M1"/>
    <property type="match status" value="1"/>
</dbReference>
<keyword evidence="18" id="KW-0325">Glycoprotein</keyword>
<evidence type="ECO:0000256" key="16">
    <source>
        <dbReference type="ARBA" id="ARBA00023049"/>
    </source>
</evidence>
<dbReference type="InterPro" id="IPR039524">
    <property type="entry name" value="PIGO/GPI13"/>
</dbReference>
<evidence type="ECO:0000256" key="15">
    <source>
        <dbReference type="ARBA" id="ARBA00022989"/>
    </source>
</evidence>
<feature type="transmembrane region" description="Helical" evidence="25">
    <location>
        <begin position="6"/>
        <end position="31"/>
    </location>
</feature>
<keyword evidence="10 23" id="KW-0479">Metal-binding</keyword>